<dbReference type="Proteomes" id="UP000233399">
    <property type="component" value="Unassembled WGS sequence"/>
</dbReference>
<evidence type="ECO:0000313" key="3">
    <source>
        <dbReference type="EMBL" id="PKI23603.1"/>
    </source>
</evidence>
<keyword evidence="2" id="KW-0812">Transmembrane</keyword>
<dbReference type="RefSeq" id="WP_021783288.1">
    <property type="nucleotide sequence ID" value="NZ_KK214965.1"/>
</dbReference>
<keyword evidence="2" id="KW-1133">Transmembrane helix</keyword>
<dbReference type="AlphaFoldDB" id="A0A2N1ISB3"/>
<name>A0A2N1ISB3_9PSED</name>
<keyword evidence="2" id="KW-0472">Membrane</keyword>
<evidence type="ECO:0000256" key="1">
    <source>
        <dbReference type="SAM" id="Coils"/>
    </source>
</evidence>
<accession>A0A2N1ISB3</accession>
<proteinExistence type="predicted"/>
<comment type="caution">
    <text evidence="3">The sequence shown here is derived from an EMBL/GenBank/DDBJ whole genome shotgun (WGS) entry which is preliminary data.</text>
</comment>
<feature type="transmembrane region" description="Helical" evidence="2">
    <location>
        <begin position="7"/>
        <end position="28"/>
    </location>
</feature>
<keyword evidence="1" id="KW-0175">Coiled coil</keyword>
<dbReference type="EMBL" id="PJCG01000018">
    <property type="protein sequence ID" value="PKI23603.1"/>
    <property type="molecule type" value="Genomic_DNA"/>
</dbReference>
<evidence type="ECO:0000313" key="4">
    <source>
        <dbReference type="Proteomes" id="UP000233399"/>
    </source>
</evidence>
<sequence>MSSWKDNSHVVTASISAAATFLFAIGVYEQSLIPTRTSALNNVISEKTKELNEKTKYISTLNKKLSEAEQKNSSLTQELKKANNFLTEALNLDTIQYNNPYPKGLGKLRIGDSADLAFEIFRKEQIDTSQSGYYSINRDGFISGATYYFDEEDETKKITHILVHAQPKIDLENYDPQNLNDDRLQAIIEEAFGQYIKLPMEGYYIWSLADVNIFKNDSRSYLIMEKGFAPATWPKKLIKFVHNSSYCPAPAEVSK</sequence>
<protein>
    <submittedName>
        <fullName evidence="3">Uncharacterized protein</fullName>
    </submittedName>
</protein>
<gene>
    <name evidence="3" type="ORF">CXB65_12555</name>
</gene>
<evidence type="ECO:0000256" key="2">
    <source>
        <dbReference type="SAM" id="Phobius"/>
    </source>
</evidence>
<organism evidence="3 4">
    <name type="scientific">Pseudomonas monteilii</name>
    <dbReference type="NCBI Taxonomy" id="76759"/>
    <lineage>
        <taxon>Bacteria</taxon>
        <taxon>Pseudomonadati</taxon>
        <taxon>Pseudomonadota</taxon>
        <taxon>Gammaproteobacteria</taxon>
        <taxon>Pseudomonadales</taxon>
        <taxon>Pseudomonadaceae</taxon>
        <taxon>Pseudomonas</taxon>
    </lineage>
</organism>
<feature type="coiled-coil region" evidence="1">
    <location>
        <begin position="51"/>
        <end position="85"/>
    </location>
</feature>
<reference evidence="3 4" key="1">
    <citation type="submission" date="2017-12" db="EMBL/GenBank/DDBJ databases">
        <title>Isolation and characterization of an aerobic denitrifying Pseudomonas monteilii CY06 from aquaculture ponds.</title>
        <authorList>
            <person name="Ma Q."/>
            <person name="Cai Y."/>
            <person name="He Z."/>
        </authorList>
    </citation>
    <scope>NUCLEOTIDE SEQUENCE [LARGE SCALE GENOMIC DNA]</scope>
    <source>
        <strain evidence="3 4">CY06</strain>
    </source>
</reference>